<dbReference type="AlphaFoldDB" id="A0A0A9ANN7"/>
<dbReference type="EMBL" id="GBRH01247360">
    <property type="protein sequence ID" value="JAD50535.1"/>
    <property type="molecule type" value="Transcribed_RNA"/>
</dbReference>
<accession>A0A0A9ANN7</accession>
<name>A0A0A9ANN7_ARUDO</name>
<organism evidence="1">
    <name type="scientific">Arundo donax</name>
    <name type="common">Giant reed</name>
    <name type="synonym">Donax arundinaceus</name>
    <dbReference type="NCBI Taxonomy" id="35708"/>
    <lineage>
        <taxon>Eukaryota</taxon>
        <taxon>Viridiplantae</taxon>
        <taxon>Streptophyta</taxon>
        <taxon>Embryophyta</taxon>
        <taxon>Tracheophyta</taxon>
        <taxon>Spermatophyta</taxon>
        <taxon>Magnoliopsida</taxon>
        <taxon>Liliopsida</taxon>
        <taxon>Poales</taxon>
        <taxon>Poaceae</taxon>
        <taxon>PACMAD clade</taxon>
        <taxon>Arundinoideae</taxon>
        <taxon>Arundineae</taxon>
        <taxon>Arundo</taxon>
    </lineage>
</organism>
<evidence type="ECO:0000313" key="1">
    <source>
        <dbReference type="EMBL" id="JAD50535.1"/>
    </source>
</evidence>
<reference evidence="1" key="2">
    <citation type="journal article" date="2015" name="Data Brief">
        <title>Shoot transcriptome of the giant reed, Arundo donax.</title>
        <authorList>
            <person name="Barrero R.A."/>
            <person name="Guerrero F.D."/>
            <person name="Moolhuijzen P."/>
            <person name="Goolsby J.A."/>
            <person name="Tidwell J."/>
            <person name="Bellgard S.E."/>
            <person name="Bellgard M.I."/>
        </authorList>
    </citation>
    <scope>NUCLEOTIDE SEQUENCE</scope>
    <source>
        <tissue evidence="1">Shoot tissue taken approximately 20 cm above the soil surface</tissue>
    </source>
</reference>
<protein>
    <submittedName>
        <fullName evidence="1">Uncharacterized protein</fullName>
    </submittedName>
</protein>
<sequence length="43" mass="4952">MLKIARALQRGRPCFIAVRYAQYDEMAMKLEIISNRIAPISNV</sequence>
<reference evidence="1" key="1">
    <citation type="submission" date="2014-09" db="EMBL/GenBank/DDBJ databases">
        <authorList>
            <person name="Magalhaes I.L.F."/>
            <person name="Oliveira U."/>
            <person name="Santos F.R."/>
            <person name="Vidigal T.H.D.A."/>
            <person name="Brescovit A.D."/>
            <person name="Santos A.J."/>
        </authorList>
    </citation>
    <scope>NUCLEOTIDE SEQUENCE</scope>
    <source>
        <tissue evidence="1">Shoot tissue taken approximately 20 cm above the soil surface</tissue>
    </source>
</reference>
<proteinExistence type="predicted"/>